<comment type="caution">
    <text evidence="2">The sequence shown here is derived from an EMBL/GenBank/DDBJ whole genome shotgun (WGS) entry which is preliminary data.</text>
</comment>
<organism evidence="2 3">
    <name type="scientific">Paenibacillus puldeungensis</name>
    <dbReference type="NCBI Taxonomy" id="696536"/>
    <lineage>
        <taxon>Bacteria</taxon>
        <taxon>Bacillati</taxon>
        <taxon>Bacillota</taxon>
        <taxon>Bacilli</taxon>
        <taxon>Bacillales</taxon>
        <taxon>Paenibacillaceae</taxon>
        <taxon>Paenibacillus</taxon>
    </lineage>
</organism>
<dbReference type="Gene3D" id="1.10.443.10">
    <property type="entry name" value="Intergrase catalytic core"/>
    <property type="match status" value="1"/>
</dbReference>
<evidence type="ECO:0000256" key="1">
    <source>
        <dbReference type="ARBA" id="ARBA00023172"/>
    </source>
</evidence>
<dbReference type="InterPro" id="IPR013762">
    <property type="entry name" value="Integrase-like_cat_sf"/>
</dbReference>
<accession>A0ABW3RR25</accession>
<protein>
    <recommendedName>
        <fullName evidence="4">Tyr recombinase domain-containing protein</fullName>
    </recommendedName>
</protein>
<evidence type="ECO:0000313" key="2">
    <source>
        <dbReference type="EMBL" id="MFD1174782.1"/>
    </source>
</evidence>
<sequence>MNLALNSAKRNRQRGKNSWELTVSLGRGVDEKYIRRKIQIRSRGWELHITLKAYIQPICGVMERKIRRQAARRKTLNTYLINMNTRILPAFWKLTARSNKDNPAAEMKKPKVVHKEIISYDEKEIRAMLQALQKVPYHWRIMITLALTTRMRRGELLRLKF</sequence>
<dbReference type="InterPro" id="IPR011010">
    <property type="entry name" value="DNA_brk_join_enz"/>
</dbReference>
<evidence type="ECO:0000313" key="3">
    <source>
        <dbReference type="Proteomes" id="UP001597262"/>
    </source>
</evidence>
<evidence type="ECO:0008006" key="4">
    <source>
        <dbReference type="Google" id="ProtNLM"/>
    </source>
</evidence>
<name>A0ABW3RR25_9BACL</name>
<keyword evidence="1" id="KW-0233">DNA recombination</keyword>
<dbReference type="EMBL" id="JBHTLM010000001">
    <property type="protein sequence ID" value="MFD1174782.1"/>
    <property type="molecule type" value="Genomic_DNA"/>
</dbReference>
<proteinExistence type="predicted"/>
<dbReference type="SUPFAM" id="SSF56349">
    <property type="entry name" value="DNA breaking-rejoining enzymes"/>
    <property type="match status" value="1"/>
</dbReference>
<keyword evidence="3" id="KW-1185">Reference proteome</keyword>
<dbReference type="Proteomes" id="UP001597262">
    <property type="component" value="Unassembled WGS sequence"/>
</dbReference>
<gene>
    <name evidence="2" type="ORF">ACFQ3W_00460</name>
</gene>
<reference evidence="3" key="1">
    <citation type="journal article" date="2019" name="Int. J. Syst. Evol. Microbiol.">
        <title>The Global Catalogue of Microorganisms (GCM) 10K type strain sequencing project: providing services to taxonomists for standard genome sequencing and annotation.</title>
        <authorList>
            <consortium name="The Broad Institute Genomics Platform"/>
            <consortium name="The Broad Institute Genome Sequencing Center for Infectious Disease"/>
            <person name="Wu L."/>
            <person name="Ma J."/>
        </authorList>
    </citation>
    <scope>NUCLEOTIDE SEQUENCE [LARGE SCALE GENOMIC DNA]</scope>
    <source>
        <strain evidence="3">CCUG 59189</strain>
    </source>
</reference>